<feature type="compositionally biased region" description="Basic and acidic residues" evidence="5">
    <location>
        <begin position="260"/>
        <end position="275"/>
    </location>
</feature>
<dbReference type="PRINTS" id="PR01415">
    <property type="entry name" value="ANKYRIN"/>
</dbReference>
<dbReference type="EMBL" id="JARAKH010000026">
    <property type="protein sequence ID" value="KAK8389923.1"/>
    <property type="molecule type" value="Genomic_DNA"/>
</dbReference>
<feature type="region of interest" description="Disordered" evidence="5">
    <location>
        <begin position="746"/>
        <end position="775"/>
    </location>
</feature>
<dbReference type="Proteomes" id="UP001487740">
    <property type="component" value="Unassembled WGS sequence"/>
</dbReference>
<comment type="caution">
    <text evidence="6">The sequence shown here is derived from an EMBL/GenBank/DDBJ whole genome shotgun (WGS) entry which is preliminary data.</text>
</comment>
<accession>A0AAW0TQ79</accession>
<feature type="compositionally biased region" description="Basic and acidic residues" evidence="5">
    <location>
        <begin position="819"/>
        <end position="829"/>
    </location>
</feature>
<dbReference type="PROSITE" id="PS50088">
    <property type="entry name" value="ANK_REPEAT"/>
    <property type="match status" value="3"/>
</dbReference>
<evidence type="ECO:0000256" key="5">
    <source>
        <dbReference type="SAM" id="MobiDB-lite"/>
    </source>
</evidence>
<evidence type="ECO:0000256" key="3">
    <source>
        <dbReference type="PROSITE-ProRule" id="PRU00023"/>
    </source>
</evidence>
<feature type="compositionally biased region" description="Low complexity" evidence="5">
    <location>
        <begin position="759"/>
        <end position="774"/>
    </location>
</feature>
<dbReference type="SMART" id="SM00248">
    <property type="entry name" value="ANK"/>
    <property type="match status" value="5"/>
</dbReference>
<evidence type="ECO:0000256" key="1">
    <source>
        <dbReference type="ARBA" id="ARBA00022737"/>
    </source>
</evidence>
<feature type="compositionally biased region" description="Gly residues" evidence="5">
    <location>
        <begin position="194"/>
        <end position="212"/>
    </location>
</feature>
<dbReference type="PANTHER" id="PTHR24198:SF165">
    <property type="entry name" value="ANKYRIN REPEAT-CONTAINING PROTEIN-RELATED"/>
    <property type="match status" value="1"/>
</dbReference>
<dbReference type="PANTHER" id="PTHR24198">
    <property type="entry name" value="ANKYRIN REPEAT AND PROTEIN KINASE DOMAIN-CONTAINING PROTEIN"/>
    <property type="match status" value="1"/>
</dbReference>
<feature type="coiled-coil region" evidence="4">
    <location>
        <begin position="342"/>
        <end position="447"/>
    </location>
</feature>
<feature type="compositionally biased region" description="Basic and acidic residues" evidence="5">
    <location>
        <begin position="221"/>
        <end position="239"/>
    </location>
</feature>
<feature type="region of interest" description="Disordered" evidence="5">
    <location>
        <begin position="816"/>
        <end position="902"/>
    </location>
</feature>
<feature type="repeat" description="ANK" evidence="3">
    <location>
        <begin position="35"/>
        <end position="67"/>
    </location>
</feature>
<feature type="compositionally biased region" description="Basic and acidic residues" evidence="5">
    <location>
        <begin position="303"/>
        <end position="320"/>
    </location>
</feature>
<evidence type="ECO:0000313" key="6">
    <source>
        <dbReference type="EMBL" id="KAK8389923.1"/>
    </source>
</evidence>
<keyword evidence="7" id="KW-1185">Reference proteome</keyword>
<feature type="repeat" description="ANK" evidence="3">
    <location>
        <begin position="105"/>
        <end position="137"/>
    </location>
</feature>
<protein>
    <submittedName>
        <fullName evidence="6">Uncharacterized protein</fullName>
    </submittedName>
</protein>
<dbReference type="Gene3D" id="1.25.40.20">
    <property type="entry name" value="Ankyrin repeat-containing domain"/>
    <property type="match status" value="2"/>
</dbReference>
<feature type="repeat" description="ANK" evidence="3">
    <location>
        <begin position="72"/>
        <end position="104"/>
    </location>
</feature>
<dbReference type="PROSITE" id="PS50297">
    <property type="entry name" value="ANK_REP_REGION"/>
    <property type="match status" value="3"/>
</dbReference>
<feature type="compositionally biased region" description="Polar residues" evidence="5">
    <location>
        <begin position="325"/>
        <end position="334"/>
    </location>
</feature>
<dbReference type="AlphaFoldDB" id="A0AAW0TQ79"/>
<dbReference type="Pfam" id="PF00023">
    <property type="entry name" value="Ank"/>
    <property type="match status" value="2"/>
</dbReference>
<dbReference type="InterPro" id="IPR002110">
    <property type="entry name" value="Ankyrin_rpt"/>
</dbReference>
<dbReference type="SUPFAM" id="SSF48403">
    <property type="entry name" value="Ankyrin repeat"/>
    <property type="match status" value="1"/>
</dbReference>
<proteinExistence type="predicted"/>
<gene>
    <name evidence="6" type="ORF">O3P69_012849</name>
</gene>
<dbReference type="Pfam" id="PF12796">
    <property type="entry name" value="Ank_2"/>
    <property type="match status" value="1"/>
</dbReference>
<organism evidence="6 7">
    <name type="scientific">Scylla paramamosain</name>
    <name type="common">Mud crab</name>
    <dbReference type="NCBI Taxonomy" id="85552"/>
    <lineage>
        <taxon>Eukaryota</taxon>
        <taxon>Metazoa</taxon>
        <taxon>Ecdysozoa</taxon>
        <taxon>Arthropoda</taxon>
        <taxon>Crustacea</taxon>
        <taxon>Multicrustacea</taxon>
        <taxon>Malacostraca</taxon>
        <taxon>Eumalacostraca</taxon>
        <taxon>Eucarida</taxon>
        <taxon>Decapoda</taxon>
        <taxon>Pleocyemata</taxon>
        <taxon>Brachyura</taxon>
        <taxon>Eubrachyura</taxon>
        <taxon>Portunoidea</taxon>
        <taxon>Portunidae</taxon>
        <taxon>Portuninae</taxon>
        <taxon>Scylla</taxon>
    </lineage>
</organism>
<keyword evidence="4" id="KW-0175">Coiled coil</keyword>
<name>A0AAW0TQ79_SCYPA</name>
<evidence type="ECO:0000256" key="2">
    <source>
        <dbReference type="ARBA" id="ARBA00023043"/>
    </source>
</evidence>
<reference evidence="6 7" key="1">
    <citation type="submission" date="2023-03" db="EMBL/GenBank/DDBJ databases">
        <title>High-quality genome of Scylla paramamosain provides insights in environmental adaptation.</title>
        <authorList>
            <person name="Zhang L."/>
        </authorList>
    </citation>
    <scope>NUCLEOTIDE SEQUENCE [LARGE SCALE GENOMIC DNA]</scope>
    <source>
        <strain evidence="6">LZ_2023a</strain>
        <tissue evidence="6">Muscle</tissue>
    </source>
</reference>
<sequence>MSDDQPSLIESALSGDAGAVDAELQRGVEVDQIEEGRTALHCAAAEGLLEVVKVLLYYKANPTRRSKMEEDNGGTALHLAAENGHVEVVEELLQARANVEVLDAKGRQASHRAASRGHRGVLEVLHKHGADMDARDAGKATPLHFAAFYGDMGAVRWLVEEAGAVVTYKDKNGRQPKDVAKKFNNSAVQKYLKSGGGGGGKKGGGGGGGMSMFGGPKARRSTRETSRDRLAHAAREASTHRRHNESPAPSSDPESLSVPHRHDMTDTDGPREDKTQPVSLPAGLGHAPHDSRGSMPSLSPPDSPRHSSMDRRGRERESRRRTWSLGASTRSSSKGRGLRGQVEDLMEIKTQQEEELEFKREEVSKLKTLLSQAEQEKAQAEEQVTEMRYMVETQRQQLTEATEGQQRVIALHQQDQEAARNAAARREDEVQELLTQARKDIDALRERDALSQQTIEALSKKVERLSVEGKIGEERLEQKEAALKEALRQEIDHLTCMMDDTRENALIIQEQLEKKISDLREQNEKKSETISLLSDRLRETETNSGFSQEAERRVQELREKETESQLTIASLNAKIQQLQQNITDHDTKTLTFHKQQQAKIEELTEGNESKQVTIASLSHEAEQLTRRMKEQQDSIVWYQGQLQQKQREQEQKEGEGQRVAKELREEIDRLNAKLEEAQKVSLTQYERGGTVVALQKRDTAQKQTIKALENRLQHLTQKMADAEQASLSVQRQQLEKINTLTEQLEEAQRKQALPPPPGTETTGEQQQQQQQQQQLITELREKDYSSQLIIEALNRKIDQLSEELKKNYANFFSWQTQQQEKDKEHEQREAASQQTISELRQEVDRLSGGQQQQQQQQRYPVRQAPQPWRPSGPPPPVPYSQKYNHVSPPRQDGYTPAYTSHQ</sequence>
<feature type="compositionally biased region" description="Pro residues" evidence="5">
    <location>
        <begin position="867"/>
        <end position="878"/>
    </location>
</feature>
<keyword evidence="2 3" id="KW-0040">ANK repeat</keyword>
<evidence type="ECO:0000313" key="7">
    <source>
        <dbReference type="Proteomes" id="UP001487740"/>
    </source>
</evidence>
<evidence type="ECO:0000256" key="4">
    <source>
        <dbReference type="SAM" id="Coils"/>
    </source>
</evidence>
<feature type="region of interest" description="Disordered" evidence="5">
    <location>
        <begin position="191"/>
        <end position="339"/>
    </location>
</feature>
<dbReference type="InterPro" id="IPR036770">
    <property type="entry name" value="Ankyrin_rpt-contain_sf"/>
</dbReference>
<keyword evidence="1" id="KW-0677">Repeat</keyword>